<name>A0A2P9AKY8_9HYPH</name>
<feature type="compositionally biased region" description="Basic residues" evidence="1">
    <location>
        <begin position="97"/>
        <end position="112"/>
    </location>
</feature>
<keyword evidence="2" id="KW-0472">Membrane</keyword>
<dbReference type="Proteomes" id="UP000245698">
    <property type="component" value="Unassembled WGS sequence"/>
</dbReference>
<accession>A0A2P9AKY8</accession>
<dbReference type="AlphaFoldDB" id="A0A2P9AKY8"/>
<keyword evidence="4" id="KW-1185">Reference proteome</keyword>
<keyword evidence="2" id="KW-1133">Transmembrane helix</keyword>
<evidence type="ECO:0000256" key="1">
    <source>
        <dbReference type="SAM" id="MobiDB-lite"/>
    </source>
</evidence>
<evidence type="ECO:0000313" key="4">
    <source>
        <dbReference type="Proteomes" id="UP000245698"/>
    </source>
</evidence>
<reference evidence="4" key="1">
    <citation type="submission" date="2016-12" db="EMBL/GenBank/DDBJ databases">
        <authorList>
            <person name="Brunel B."/>
        </authorList>
    </citation>
    <scope>NUCLEOTIDE SEQUENCE [LARGE SCALE GENOMIC DNA]</scope>
</reference>
<protein>
    <submittedName>
        <fullName evidence="3">Uncharacterized protein</fullName>
    </submittedName>
</protein>
<feature type="transmembrane region" description="Helical" evidence="2">
    <location>
        <begin position="51"/>
        <end position="72"/>
    </location>
</feature>
<evidence type="ECO:0000313" key="3">
    <source>
        <dbReference type="EMBL" id="SJM31772.1"/>
    </source>
</evidence>
<feature type="region of interest" description="Disordered" evidence="1">
    <location>
        <begin position="79"/>
        <end position="136"/>
    </location>
</feature>
<feature type="compositionally biased region" description="Polar residues" evidence="1">
    <location>
        <begin position="116"/>
        <end position="128"/>
    </location>
</feature>
<sequence length="136" mass="15844">MRSRTMCYLNHQWDRFIGNERRHSLIARWEPFSLPAARLAGRSRTMERRNAILSLVIAAIIIVGFLIGFLYADMGWRTSPLKEPLNKTKVETPRPTPRLRRVSRRIPKRIPRCRISNSSDPSGRNTNRGAHRRRVG</sequence>
<organism evidence="3 4">
    <name type="scientific">Mesorhizobium delmotii</name>
    <dbReference type="NCBI Taxonomy" id="1631247"/>
    <lineage>
        <taxon>Bacteria</taxon>
        <taxon>Pseudomonadati</taxon>
        <taxon>Pseudomonadota</taxon>
        <taxon>Alphaproteobacteria</taxon>
        <taxon>Hyphomicrobiales</taxon>
        <taxon>Phyllobacteriaceae</taxon>
        <taxon>Mesorhizobium</taxon>
    </lineage>
</organism>
<proteinExistence type="predicted"/>
<dbReference type="EMBL" id="FUIG01000028">
    <property type="protein sequence ID" value="SJM31772.1"/>
    <property type="molecule type" value="Genomic_DNA"/>
</dbReference>
<evidence type="ECO:0000256" key="2">
    <source>
        <dbReference type="SAM" id="Phobius"/>
    </source>
</evidence>
<gene>
    <name evidence="3" type="ORF">BQ8482_210004</name>
</gene>
<keyword evidence="2" id="KW-0812">Transmembrane</keyword>